<feature type="compositionally biased region" description="Polar residues" evidence="5">
    <location>
        <begin position="146"/>
        <end position="161"/>
    </location>
</feature>
<feature type="region of interest" description="Disordered" evidence="5">
    <location>
        <begin position="881"/>
        <end position="906"/>
    </location>
</feature>
<reference evidence="6" key="2">
    <citation type="journal article" date="2021" name="World Allergy Organ. J.">
        <title>Chromosome-level assembly of Dermatophagoides farinae genome and transcriptome reveals two novel allergens Der f 37 and Der f 39.</title>
        <authorList>
            <person name="Chen J."/>
            <person name="Cai Z."/>
            <person name="Fan D."/>
            <person name="Hu J."/>
            <person name="Hou Y."/>
            <person name="He Y."/>
            <person name="Zhang Z."/>
            <person name="Zhao Z."/>
            <person name="Gao P."/>
            <person name="Hu W."/>
            <person name="Sun J."/>
            <person name="Li J."/>
            <person name="Ji K."/>
        </authorList>
    </citation>
    <scope>NUCLEOTIDE SEQUENCE</scope>
    <source>
        <strain evidence="6">JKM2019</strain>
    </source>
</reference>
<dbReference type="Proteomes" id="UP000828236">
    <property type="component" value="Unassembled WGS sequence"/>
</dbReference>
<dbReference type="PANTHER" id="PTHR14221">
    <property type="entry name" value="WD REPEAT DOMAIN 44"/>
    <property type="match status" value="1"/>
</dbReference>
<gene>
    <name evidence="6" type="ORF">HUG17_8118</name>
</gene>
<accession>A0A9D4NXF3</accession>
<dbReference type="AlphaFoldDB" id="A0A9D4NXF3"/>
<feature type="repeat" description="WD" evidence="4">
    <location>
        <begin position="632"/>
        <end position="666"/>
    </location>
</feature>
<feature type="region of interest" description="Disordered" evidence="5">
    <location>
        <begin position="125"/>
        <end position="161"/>
    </location>
</feature>
<feature type="region of interest" description="Disordered" evidence="5">
    <location>
        <begin position="1"/>
        <end position="33"/>
    </location>
</feature>
<name>A0A9D4NXF3_DERFA</name>
<feature type="compositionally biased region" description="Polar residues" evidence="5">
    <location>
        <begin position="529"/>
        <end position="554"/>
    </location>
</feature>
<dbReference type="SUPFAM" id="SSF50978">
    <property type="entry name" value="WD40 repeat-like"/>
    <property type="match status" value="1"/>
</dbReference>
<proteinExistence type="predicted"/>
<evidence type="ECO:0000313" key="6">
    <source>
        <dbReference type="EMBL" id="KAH7640649.1"/>
    </source>
</evidence>
<protein>
    <recommendedName>
        <fullName evidence="1">WD repeat-containing protein 44</fullName>
    </recommendedName>
</protein>
<dbReference type="Pfam" id="PF00400">
    <property type="entry name" value="WD40"/>
    <property type="match status" value="3"/>
</dbReference>
<dbReference type="PROSITE" id="PS50294">
    <property type="entry name" value="WD_REPEATS_REGION"/>
    <property type="match status" value="2"/>
</dbReference>
<dbReference type="InterPro" id="IPR036322">
    <property type="entry name" value="WD40_repeat_dom_sf"/>
</dbReference>
<keyword evidence="3" id="KW-0677">Repeat</keyword>
<evidence type="ECO:0000256" key="3">
    <source>
        <dbReference type="ARBA" id="ARBA00022737"/>
    </source>
</evidence>
<dbReference type="Gene3D" id="2.130.10.10">
    <property type="entry name" value="YVTN repeat-like/Quinoprotein amine dehydrogenase"/>
    <property type="match status" value="1"/>
</dbReference>
<evidence type="ECO:0000256" key="4">
    <source>
        <dbReference type="PROSITE-ProRule" id="PRU00221"/>
    </source>
</evidence>
<dbReference type="InterPro" id="IPR015943">
    <property type="entry name" value="WD40/YVTN_repeat-like_dom_sf"/>
</dbReference>
<reference evidence="6" key="1">
    <citation type="submission" date="2020-06" db="EMBL/GenBank/DDBJ databases">
        <authorList>
            <person name="Ji K."/>
            <person name="Li J."/>
        </authorList>
    </citation>
    <scope>NUCLEOTIDE SEQUENCE</scope>
    <source>
        <strain evidence="6">JKM2019</strain>
        <tissue evidence="6">Whole body</tissue>
    </source>
</reference>
<feature type="compositionally biased region" description="Low complexity" evidence="5">
    <location>
        <begin position="555"/>
        <end position="565"/>
    </location>
</feature>
<evidence type="ECO:0000256" key="5">
    <source>
        <dbReference type="SAM" id="MobiDB-lite"/>
    </source>
</evidence>
<organism evidence="6">
    <name type="scientific">Dermatophagoides farinae</name>
    <name type="common">American house dust mite</name>
    <dbReference type="NCBI Taxonomy" id="6954"/>
    <lineage>
        <taxon>Eukaryota</taxon>
        <taxon>Metazoa</taxon>
        <taxon>Ecdysozoa</taxon>
        <taxon>Arthropoda</taxon>
        <taxon>Chelicerata</taxon>
        <taxon>Arachnida</taxon>
        <taxon>Acari</taxon>
        <taxon>Acariformes</taxon>
        <taxon>Sarcoptiformes</taxon>
        <taxon>Astigmata</taxon>
        <taxon>Psoroptidia</taxon>
        <taxon>Analgoidea</taxon>
        <taxon>Pyroglyphidae</taxon>
        <taxon>Dermatophagoidinae</taxon>
        <taxon>Dermatophagoides</taxon>
    </lineage>
</organism>
<evidence type="ECO:0000256" key="2">
    <source>
        <dbReference type="ARBA" id="ARBA00022574"/>
    </source>
</evidence>
<dbReference type="PROSITE" id="PS50082">
    <property type="entry name" value="WD_REPEATS_2"/>
    <property type="match status" value="2"/>
</dbReference>
<feature type="compositionally biased region" description="Basic residues" evidence="5">
    <location>
        <begin position="127"/>
        <end position="138"/>
    </location>
</feature>
<evidence type="ECO:0000256" key="1">
    <source>
        <dbReference type="ARBA" id="ARBA00021207"/>
    </source>
</evidence>
<dbReference type="OrthoDB" id="1932312at2759"/>
<sequence>MSNNKEQLCNEDETIKYASDSCSSDDSSNSEEFYDAPEVIPLELVNDNDISKQIQSNNNNTNHPVSSLMADSGIYSMNSSHVEPSQSPAIMETIENKIDSINSSDRIKNESLIVEPFSILAPLPPPRSRKKKNFIRKTKASDELGETNTGNHSSAESQSVTNSIESATHGFQIHGQNLSSILDDIASIKGDLSITECDKQSAFHDDIMANKATEKKLSKQDFIFSKEQLEEISRNLITKDNNLPSPSSSGSINAPEPECLMTESTQSSDSNQVVMMNTANNEEIQHIQSDDIMPKCLNPLSLHLMKLTNTEMSNTSMEKETSSTSLADSTFKSVTSLISSTLNDMKIEKKGTLDKKNKKKLLDSIENDDEFDINDDDDEYDEYDKNYSDYKDGKLKSKIRDLKRIGSGLIKGVKGVKATSAKRRSTFHVDPNEGDIIPPAPPRYKLKVNHKRGSADFEGLKLIQEINDCKGAIWCMKFSNCSQLLAAAGQDHLLRVYCSQKSWKYFTQLRNKASGQHVSPNSTRERSSNGDSFGRSQTQKSSSYSRNGSLNTCDSHNNSSSSSNSSALAKEFYKDEDNTLSEEGPLLLFTIYRGHTADVLDLAWSKNHFLLSSSMDKTVRLWHITQIECLCTFRHIDFVTTIQFHPRDDRYFLSGSLDGKLRLWNIPDKRVTLWNEVPSLSSQRGSGGINNASDSDMNPSHGLITASSFVQNGKFAVIGTYDGRIIFYTTDQLKYFTQIHVNSKNSIGSSAGQTGAGTRRFRTNKVAGIESIDANNKILVTTNDSRLRLYDLRDLSLTCKYKGCINQSSQIKASVSHDHKYIICGSENNSFYLWRTQDNSTIGQRRDRNKQYECIRLLNIPLQQTIPSAVFPATTTTTTTELSTSSGVKNDSNNSTYTIPNQSETTKEGNTIINKVNNVESSSMAKSKESFDLNIQQPPSIASSSTSAPMAKSIAATKIVTSAIFASVPGQIEEKARYIIAAADFNGYIRIFSKH</sequence>
<dbReference type="PANTHER" id="PTHR14221:SF0">
    <property type="entry name" value="WD REPEAT-CONTAINING PROTEIN 44"/>
    <property type="match status" value="1"/>
</dbReference>
<dbReference type="EMBL" id="SDOV01000005">
    <property type="protein sequence ID" value="KAH7640649.1"/>
    <property type="molecule type" value="Genomic_DNA"/>
</dbReference>
<feature type="region of interest" description="Disordered" evidence="5">
    <location>
        <begin position="514"/>
        <end position="565"/>
    </location>
</feature>
<dbReference type="SMART" id="SM00320">
    <property type="entry name" value="WD40"/>
    <property type="match status" value="7"/>
</dbReference>
<comment type="caution">
    <text evidence="6">The sequence shown here is derived from an EMBL/GenBank/DDBJ whole genome shotgun (WGS) entry which is preliminary data.</text>
</comment>
<dbReference type="InterPro" id="IPR001680">
    <property type="entry name" value="WD40_rpt"/>
</dbReference>
<dbReference type="InterPro" id="IPR040324">
    <property type="entry name" value="WDR44/Dgr2"/>
</dbReference>
<feature type="repeat" description="WD" evidence="4">
    <location>
        <begin position="592"/>
        <end position="632"/>
    </location>
</feature>
<keyword evidence="2 4" id="KW-0853">WD repeat</keyword>